<dbReference type="AlphaFoldDB" id="A0A7S1RJ13"/>
<evidence type="ECO:0000256" key="1">
    <source>
        <dbReference type="SAM" id="MobiDB-lite"/>
    </source>
</evidence>
<proteinExistence type="predicted"/>
<dbReference type="EMBL" id="HBGE01072732">
    <property type="protein sequence ID" value="CAD9166809.1"/>
    <property type="molecule type" value="Transcribed_RNA"/>
</dbReference>
<reference evidence="2" key="1">
    <citation type="submission" date="2021-01" db="EMBL/GenBank/DDBJ databases">
        <authorList>
            <person name="Corre E."/>
            <person name="Pelletier E."/>
            <person name="Niang G."/>
            <person name="Scheremetjew M."/>
            <person name="Finn R."/>
            <person name="Kale V."/>
            <person name="Holt S."/>
            <person name="Cochrane G."/>
            <person name="Meng A."/>
            <person name="Brown T."/>
            <person name="Cohen L."/>
        </authorList>
    </citation>
    <scope>NUCLEOTIDE SEQUENCE</scope>
    <source>
        <strain evidence="2">OF101</strain>
    </source>
</reference>
<sequence length="143" mass="14616">MWAASSKFSGVAGEVSNGLPTPRVDRGPEPAQEAGILSCFHMARSTCSYPSWQRCIIVACPVGVAGLLHVGGAEVGGAGAEKPARELRAVRLAADYLEVELSNCPADPATRSLAGSAGAACDGGYNARPGALCPDLDVRARCC</sequence>
<accession>A0A7S1RJ13</accession>
<name>A0A7S1RJ13_ALECA</name>
<evidence type="ECO:0000313" key="2">
    <source>
        <dbReference type="EMBL" id="CAD9166809.1"/>
    </source>
</evidence>
<feature type="region of interest" description="Disordered" evidence="1">
    <location>
        <begin position="1"/>
        <end position="27"/>
    </location>
</feature>
<gene>
    <name evidence="2" type="ORF">ACAT0790_LOCUS43577</name>
</gene>
<organism evidence="2">
    <name type="scientific">Alexandrium catenella</name>
    <name type="common">Red tide dinoflagellate</name>
    <name type="synonym">Gonyaulax catenella</name>
    <dbReference type="NCBI Taxonomy" id="2925"/>
    <lineage>
        <taxon>Eukaryota</taxon>
        <taxon>Sar</taxon>
        <taxon>Alveolata</taxon>
        <taxon>Dinophyceae</taxon>
        <taxon>Gonyaulacales</taxon>
        <taxon>Pyrocystaceae</taxon>
        <taxon>Alexandrium</taxon>
    </lineage>
</organism>
<protein>
    <submittedName>
        <fullName evidence="2">Uncharacterized protein</fullName>
    </submittedName>
</protein>